<dbReference type="EC" id="1.2.7.5" evidence="10"/>
<organism evidence="10">
    <name type="scientific">hydrocarbon metagenome</name>
    <dbReference type="NCBI Taxonomy" id="938273"/>
    <lineage>
        <taxon>unclassified sequences</taxon>
        <taxon>metagenomes</taxon>
        <taxon>ecological metagenomes</taxon>
    </lineage>
</organism>
<dbReference type="InterPro" id="IPR036021">
    <property type="entry name" value="Tungsten_al_ferr_oxy-like_C"/>
</dbReference>
<keyword evidence="3" id="KW-0004">4Fe-4S</keyword>
<gene>
    <name evidence="10" type="ORF">ASZ90_005515</name>
</gene>
<dbReference type="PANTHER" id="PTHR30038">
    <property type="entry name" value="ALDEHYDE FERREDOXIN OXIDOREDUCTASE"/>
    <property type="match status" value="1"/>
</dbReference>
<protein>
    <submittedName>
        <fullName evidence="10">Tungsten-containing aldehyde:ferredoxin oxidoreductase</fullName>
        <ecNumber evidence="10">1.2.7.5</ecNumber>
    </submittedName>
</protein>
<dbReference type="GO" id="GO:0046872">
    <property type="term" value="F:metal ion binding"/>
    <property type="evidence" value="ECO:0007669"/>
    <property type="project" value="UniProtKB-KW"/>
</dbReference>
<evidence type="ECO:0000256" key="8">
    <source>
        <dbReference type="ARBA" id="ARBA00049934"/>
    </source>
</evidence>
<dbReference type="GO" id="GO:0033726">
    <property type="term" value="F:aldehyde ferredoxin oxidoreductase activity"/>
    <property type="evidence" value="ECO:0007669"/>
    <property type="project" value="UniProtKB-EC"/>
</dbReference>
<comment type="cofactor">
    <cofactor evidence="1">
        <name>[4Fe-4S] cluster</name>
        <dbReference type="ChEBI" id="CHEBI:49883"/>
    </cofactor>
</comment>
<dbReference type="EMBL" id="LNQE01000838">
    <property type="protein sequence ID" value="KUG24641.1"/>
    <property type="molecule type" value="Genomic_DNA"/>
</dbReference>
<sequence length="711" mass="79565">MSTGKIETRPLDEQVRDFFIGGRGLGLYLLHKKINAKTTADDAENPLIFSPGPLGGIPQFPGTSKCMAISLSPLTHIPGVSNFGGHFGAYLKYAGFDALEITGISKTNAMIVIDDFKKEIYITEAPSIDQVFDLEKFIVDKFLQSGHEKKDIVFLTTGIGAANTTYGCINSHYYDAVKPVDGTKGLFRTKQAGRTGLGTVMINKNIRAIVVLSGYPHGENPYGAADWEKVKQAGSKLHKIVKEVDPQSLKMYRKGSAGLIAFMNKDDYKSLPVNNYQYGSDPRAGNICGKNYAEHIFDHRGMDGCFPGCNLRCTKGGWVTLTSGEHKGKKVWVDGPEYETAAGFGSNLGMWNPEFIMEANWHCDNYGIDTITTAVIMAFVMECYQRGYLIKEDTDGFELKWGDEPAALQFIHDIAYRKTALTSIAGLGMLELINWIGEKCADRTGKPNPRKELEQFAMQAKGLPFSLYRTHRSLSMQGSYAVASDIGAHHAAAWLIKVDLLGAFPTFEAKARALITYPRVRLGNDNLGLCKLPWVDVFNPDSNSRKNTDIYINPASQEIYADFYNGMLGTNMTWEQIFEQTDRDINLQRIMNMMTFDKTTGEHDWIPDRAIGPTEDILYENEKDYNDGQLSTILNKPIDEVQEIKTSEKREILMKHRKKELKKLISVYYAERGWNETGIPKLETLKKIGLWNYLSEEAKEKVTALLSHSPV</sequence>
<dbReference type="Pfam" id="PF01314">
    <property type="entry name" value="AFOR_C"/>
    <property type="match status" value="1"/>
</dbReference>
<accession>A0A0W8FUZ3</accession>
<keyword evidence="5 10" id="KW-0560">Oxidoreductase</keyword>
<evidence type="ECO:0000256" key="2">
    <source>
        <dbReference type="ARBA" id="ARBA00011032"/>
    </source>
</evidence>
<dbReference type="PANTHER" id="PTHR30038:SF7">
    <property type="entry name" value="TUNGSTEN-CONTAINING GLYCERALDEHYDE-3-PHOSPHATE:FERREDOXIN OXIDOREDUCTASE"/>
    <property type="match status" value="1"/>
</dbReference>
<name>A0A0W8FUZ3_9ZZZZ</name>
<evidence type="ECO:0000313" key="10">
    <source>
        <dbReference type="EMBL" id="KUG24641.1"/>
    </source>
</evidence>
<dbReference type="InterPro" id="IPR013985">
    <property type="entry name" value="Ald_Fedxn_OxRdtase_dom3"/>
</dbReference>
<dbReference type="Gene3D" id="1.10.599.10">
    <property type="entry name" value="Aldehyde Ferredoxin Oxidoreductase Protein, subunit A, domain 3"/>
    <property type="match status" value="1"/>
</dbReference>
<keyword evidence="6" id="KW-0408">Iron</keyword>
<dbReference type="InterPro" id="IPR036503">
    <property type="entry name" value="Ald_Fedxn_OxRdtase_N_sf"/>
</dbReference>
<dbReference type="InterPro" id="IPR051919">
    <property type="entry name" value="W-dependent_AOR"/>
</dbReference>
<dbReference type="Gene3D" id="1.10.569.10">
    <property type="entry name" value="Aldehyde Ferredoxin Oxidoreductase Protein, subunit A, domain 2"/>
    <property type="match status" value="1"/>
</dbReference>
<proteinExistence type="inferred from homology"/>
<keyword evidence="4" id="KW-0479">Metal-binding</keyword>
<dbReference type="InterPro" id="IPR001203">
    <property type="entry name" value="OxRdtase_Ald_Fedxn_C"/>
</dbReference>
<comment type="caution">
    <text evidence="10">The sequence shown here is derived from an EMBL/GenBank/DDBJ whole genome shotgun (WGS) entry which is preliminary data.</text>
</comment>
<dbReference type="InterPro" id="IPR013983">
    <property type="entry name" value="Ald_Fedxn_OxRdtase_N"/>
</dbReference>
<dbReference type="Pfam" id="PF02730">
    <property type="entry name" value="AFOR_N"/>
    <property type="match status" value="1"/>
</dbReference>
<keyword evidence="7" id="KW-0411">Iron-sulfur</keyword>
<evidence type="ECO:0000256" key="6">
    <source>
        <dbReference type="ARBA" id="ARBA00023004"/>
    </source>
</evidence>
<reference evidence="10" key="1">
    <citation type="journal article" date="2015" name="Proc. Natl. Acad. Sci. U.S.A.">
        <title>Networks of energetic and metabolic interactions define dynamics in microbial communities.</title>
        <authorList>
            <person name="Embree M."/>
            <person name="Liu J.K."/>
            <person name="Al-Bassam M.M."/>
            <person name="Zengler K."/>
        </authorList>
    </citation>
    <scope>NUCLEOTIDE SEQUENCE</scope>
</reference>
<dbReference type="Gene3D" id="3.60.9.10">
    <property type="entry name" value="Aldehyde ferredoxin oxidoreductase, N-terminal domain"/>
    <property type="match status" value="1"/>
</dbReference>
<dbReference type="GO" id="GO:0051539">
    <property type="term" value="F:4 iron, 4 sulfur cluster binding"/>
    <property type="evidence" value="ECO:0007669"/>
    <property type="project" value="UniProtKB-KW"/>
</dbReference>
<evidence type="ECO:0000256" key="3">
    <source>
        <dbReference type="ARBA" id="ARBA00022485"/>
    </source>
</evidence>
<comment type="similarity">
    <text evidence="2">Belongs to the AOR/FOR family.</text>
</comment>
<comment type="cofactor">
    <cofactor evidence="8">
        <name>tungstopterin</name>
        <dbReference type="ChEBI" id="CHEBI:30402"/>
    </cofactor>
</comment>
<dbReference type="InterPro" id="IPR013984">
    <property type="entry name" value="Ald_Fedxn_OxRdtase_dom2"/>
</dbReference>
<evidence type="ECO:0000256" key="1">
    <source>
        <dbReference type="ARBA" id="ARBA00001966"/>
    </source>
</evidence>
<dbReference type="SMART" id="SM00790">
    <property type="entry name" value="AFOR_N"/>
    <property type="match status" value="1"/>
</dbReference>
<evidence type="ECO:0000259" key="9">
    <source>
        <dbReference type="SMART" id="SM00790"/>
    </source>
</evidence>
<evidence type="ECO:0000256" key="4">
    <source>
        <dbReference type="ARBA" id="ARBA00022723"/>
    </source>
</evidence>
<dbReference type="SUPFAM" id="SSF48310">
    <property type="entry name" value="Aldehyde ferredoxin oxidoreductase, C-terminal domains"/>
    <property type="match status" value="1"/>
</dbReference>
<dbReference type="SUPFAM" id="SSF56228">
    <property type="entry name" value="Aldehyde ferredoxin oxidoreductase, N-terminal domain"/>
    <property type="match status" value="1"/>
</dbReference>
<dbReference type="GO" id="GO:0009055">
    <property type="term" value="F:electron transfer activity"/>
    <property type="evidence" value="ECO:0007669"/>
    <property type="project" value="InterPro"/>
</dbReference>
<feature type="domain" description="Aldehyde ferredoxin oxidoreductase N-terminal" evidence="9">
    <location>
        <begin position="1"/>
        <end position="214"/>
    </location>
</feature>
<evidence type="ECO:0000256" key="5">
    <source>
        <dbReference type="ARBA" id="ARBA00023002"/>
    </source>
</evidence>
<dbReference type="AlphaFoldDB" id="A0A0W8FUZ3"/>
<evidence type="ECO:0000256" key="7">
    <source>
        <dbReference type="ARBA" id="ARBA00023014"/>
    </source>
</evidence>